<dbReference type="Proteomes" id="UP001168823">
    <property type="component" value="Unassembled WGS sequence"/>
</dbReference>
<gene>
    <name evidence="1" type="ORF">Q2100_28685</name>
</gene>
<comment type="caution">
    <text evidence="1">The sequence shown here is derived from an EMBL/GenBank/DDBJ whole genome shotgun (WGS) entry which is preliminary data.</text>
</comment>
<organism evidence="1 2">
    <name type="scientific">Mycolicibacterium arseniciresistens</name>
    <dbReference type="NCBI Taxonomy" id="3062257"/>
    <lineage>
        <taxon>Bacteria</taxon>
        <taxon>Bacillati</taxon>
        <taxon>Actinomycetota</taxon>
        <taxon>Actinomycetes</taxon>
        <taxon>Mycobacteriales</taxon>
        <taxon>Mycobacteriaceae</taxon>
        <taxon>Mycolicibacterium</taxon>
    </lineage>
</organism>
<dbReference type="InterPro" id="IPR056955">
    <property type="entry name" value="ORC-CDC6-like"/>
</dbReference>
<proteinExistence type="predicted"/>
<evidence type="ECO:0000313" key="2">
    <source>
        <dbReference type="Proteomes" id="UP001168823"/>
    </source>
</evidence>
<dbReference type="Pfam" id="PF24389">
    <property type="entry name" value="ORC-CDC6-like"/>
    <property type="match status" value="1"/>
</dbReference>
<sequence length="421" mass="46945">MATAAIEIFNRAVGQEDHQWALLFDEMELAPTTIVEALLEAMRGLPENLLLKLSISPVQPELARLNLPYAGVHGQDFDLIQLTYARQNHAVELGKRMLEAEARRLGIKGSPAAELLGRSVFASFDDGEGGRDRAEHAPRDNPYAANGDLWKRYKSLANVDESFRLWLRGKDVDLNELERLSPVARAAKLRKVRNLVVVRENYRRSNAARRSRKSYALYTGADTVLTICDGNPRLLTALLGQLLSGATGGDNKISRSAQSAAVDSVIRRFFALISSAEAVPLRSGRVASLYDLVHRIGEAFAERVVEEEFSDNVPLRFTVDRGVNSATIELLRLGINMGVFVHIPKRSDARVPLALFGEHFRLSYVLAPYFGLPVRLGPTVRLSTLLAPRSKTVKRGIQKVRQAESPEDQYVLFLEPRIERR</sequence>
<reference evidence="1" key="1">
    <citation type="submission" date="2023-07" db="EMBL/GenBank/DDBJ databases">
        <title>Mycolicibacterium sp. nov., a novel bacterial species.</title>
        <authorList>
            <person name="Cao Y."/>
        </authorList>
    </citation>
    <scope>NUCLEOTIDE SEQUENCE</scope>
    <source>
        <strain evidence="1">KC 300</strain>
    </source>
</reference>
<dbReference type="RefSeq" id="WP_302916763.1">
    <property type="nucleotide sequence ID" value="NZ_JAUMSQ010000377.1"/>
</dbReference>
<dbReference type="EMBL" id="JAUMSQ010000377">
    <property type="protein sequence ID" value="MDO3639752.1"/>
    <property type="molecule type" value="Genomic_DNA"/>
</dbReference>
<accession>A0ABT8UPN2</accession>
<evidence type="ECO:0000313" key="1">
    <source>
        <dbReference type="EMBL" id="MDO3639752.1"/>
    </source>
</evidence>
<name>A0ABT8UPN2_9MYCO</name>
<protein>
    <submittedName>
        <fullName evidence="1">Uncharacterized protein</fullName>
    </submittedName>
</protein>
<keyword evidence="2" id="KW-1185">Reference proteome</keyword>